<gene>
    <name evidence="2" type="ORF">CA85_16520</name>
</gene>
<comment type="caution">
    <text evidence="2">The sequence shown here is derived from an EMBL/GenBank/DDBJ whole genome shotgun (WGS) entry which is preliminary data.</text>
</comment>
<evidence type="ECO:0000313" key="2">
    <source>
        <dbReference type="EMBL" id="TWT73185.1"/>
    </source>
</evidence>
<organism evidence="2 3">
    <name type="scientific">Allorhodopirellula solitaria</name>
    <dbReference type="NCBI Taxonomy" id="2527987"/>
    <lineage>
        <taxon>Bacteria</taxon>
        <taxon>Pseudomonadati</taxon>
        <taxon>Planctomycetota</taxon>
        <taxon>Planctomycetia</taxon>
        <taxon>Pirellulales</taxon>
        <taxon>Pirellulaceae</taxon>
        <taxon>Allorhodopirellula</taxon>
    </lineage>
</organism>
<dbReference type="EMBL" id="SJPK01000003">
    <property type="protein sequence ID" value="TWT73185.1"/>
    <property type="molecule type" value="Genomic_DNA"/>
</dbReference>
<proteinExistence type="predicted"/>
<feature type="region of interest" description="Disordered" evidence="1">
    <location>
        <begin position="1"/>
        <end position="105"/>
    </location>
</feature>
<evidence type="ECO:0000256" key="1">
    <source>
        <dbReference type="SAM" id="MobiDB-lite"/>
    </source>
</evidence>
<dbReference type="AlphaFoldDB" id="A0A5C5YFR1"/>
<evidence type="ECO:0000313" key="3">
    <source>
        <dbReference type="Proteomes" id="UP000318053"/>
    </source>
</evidence>
<protein>
    <submittedName>
        <fullName evidence="2">Uncharacterized protein</fullName>
    </submittedName>
</protein>
<keyword evidence="3" id="KW-1185">Reference proteome</keyword>
<accession>A0A5C5YFR1</accession>
<feature type="compositionally biased region" description="Polar residues" evidence="1">
    <location>
        <begin position="85"/>
        <end position="99"/>
    </location>
</feature>
<reference evidence="2 3" key="1">
    <citation type="submission" date="2019-02" db="EMBL/GenBank/DDBJ databases">
        <title>Deep-cultivation of Planctomycetes and their phenomic and genomic characterization uncovers novel biology.</title>
        <authorList>
            <person name="Wiegand S."/>
            <person name="Jogler M."/>
            <person name="Boedeker C."/>
            <person name="Pinto D."/>
            <person name="Vollmers J."/>
            <person name="Rivas-Marin E."/>
            <person name="Kohn T."/>
            <person name="Peeters S.H."/>
            <person name="Heuer A."/>
            <person name="Rast P."/>
            <person name="Oberbeckmann S."/>
            <person name="Bunk B."/>
            <person name="Jeske O."/>
            <person name="Meyerdierks A."/>
            <person name="Storesund J.E."/>
            <person name="Kallscheuer N."/>
            <person name="Luecker S."/>
            <person name="Lage O.M."/>
            <person name="Pohl T."/>
            <person name="Merkel B.J."/>
            <person name="Hornburger P."/>
            <person name="Mueller R.-W."/>
            <person name="Bruemmer F."/>
            <person name="Labrenz M."/>
            <person name="Spormann A.M."/>
            <person name="Op Den Camp H."/>
            <person name="Overmann J."/>
            <person name="Amann R."/>
            <person name="Jetten M.S.M."/>
            <person name="Mascher T."/>
            <person name="Medema M.H."/>
            <person name="Devos D.P."/>
            <person name="Kaster A.-K."/>
            <person name="Ovreas L."/>
            <person name="Rohde M."/>
            <person name="Galperin M.Y."/>
            <person name="Jogler C."/>
        </authorList>
    </citation>
    <scope>NUCLEOTIDE SEQUENCE [LARGE SCALE GENOMIC DNA]</scope>
    <source>
        <strain evidence="2 3">CA85</strain>
    </source>
</reference>
<name>A0A5C5YFR1_9BACT</name>
<feature type="compositionally biased region" description="Polar residues" evidence="1">
    <location>
        <begin position="60"/>
        <end position="71"/>
    </location>
</feature>
<sequence length="170" mass="18747">MASIADRRPTAPPVASVQPMCASHEAHLSHHQPGALKSIQRLRAARETNGASTRFHPASEPTNQPSRTADLTRSGLPHTSRAKRTSTMTDRQSGRTTIEPTKHKSIVDRRLCPSRAFSRGALRTRRTSLITSQAPSKASNACDLPEKQIEHPLDFTRQANRQISHPELPI</sequence>
<dbReference type="Proteomes" id="UP000318053">
    <property type="component" value="Unassembled WGS sequence"/>
</dbReference>